<dbReference type="OrthoDB" id="5391691at2"/>
<keyword evidence="3" id="KW-1185">Reference proteome</keyword>
<organism evidence="2 3">
    <name type="scientific">Helicobacter equorum</name>
    <dbReference type="NCBI Taxonomy" id="361872"/>
    <lineage>
        <taxon>Bacteria</taxon>
        <taxon>Pseudomonadati</taxon>
        <taxon>Campylobacterota</taxon>
        <taxon>Epsilonproteobacteria</taxon>
        <taxon>Campylobacterales</taxon>
        <taxon>Helicobacteraceae</taxon>
        <taxon>Helicobacter</taxon>
    </lineage>
</organism>
<dbReference type="EMBL" id="NXLT01000006">
    <property type="protein sequence ID" value="RDU66487.1"/>
    <property type="molecule type" value="Genomic_DNA"/>
</dbReference>
<comment type="caution">
    <text evidence="2">The sequence shown here is derived from an EMBL/GenBank/DDBJ whole genome shotgun (WGS) entry which is preliminary data.</text>
</comment>
<dbReference type="InterPro" id="IPR011604">
    <property type="entry name" value="PDDEXK-like_dom_sf"/>
</dbReference>
<dbReference type="Proteomes" id="UP000256514">
    <property type="component" value="Unassembled WGS sequence"/>
</dbReference>
<evidence type="ECO:0000259" key="1">
    <source>
        <dbReference type="Pfam" id="PF01930"/>
    </source>
</evidence>
<name>A0A3D8IMH4_9HELI</name>
<sequence>MRNEKFISFLEKGIQNFSQEETKKHLGDRTTYIGSSDIGQCPRKVFFSKNMPQEHSLQQNMIFLRGHLAENIIKAGFSGNKIQFEEQFEVEGKDQYRFVRTHIDFLIHLNEEEKIIVECKSVNTIPKTPYESWVLQTQLQMGLLKENNFPIKRGIIAVINVNTGELEAFELQFSQELFNVALKRAEMLWEALKNNREPFPEKGNLCSYCQVKASCPALKGENLPEELEVLAVTYNELQKQQKSTSNEVDAIKKQIIDFMSATGIHKAKVNNLMVSYSVQKGKVLIDQKALKEKFPEIYESLKTYGKDYEILKIS</sequence>
<evidence type="ECO:0000313" key="2">
    <source>
        <dbReference type="EMBL" id="RDU66487.1"/>
    </source>
</evidence>
<protein>
    <recommendedName>
        <fullName evidence="1">DUF83 domain-containing protein</fullName>
    </recommendedName>
</protein>
<proteinExistence type="predicted"/>
<dbReference type="Gene3D" id="3.90.320.10">
    <property type="match status" value="1"/>
</dbReference>
<dbReference type="InterPro" id="IPR022765">
    <property type="entry name" value="Dna2/Cas4_DUF83"/>
</dbReference>
<dbReference type="Pfam" id="PF01930">
    <property type="entry name" value="Cas_Cas4"/>
    <property type="match status" value="1"/>
</dbReference>
<evidence type="ECO:0000313" key="3">
    <source>
        <dbReference type="Proteomes" id="UP000256514"/>
    </source>
</evidence>
<feature type="domain" description="DUF83" evidence="1">
    <location>
        <begin position="41"/>
        <end position="215"/>
    </location>
</feature>
<accession>A0A3D8IMH4</accession>
<reference evidence="2 3" key="1">
    <citation type="submission" date="2018-04" db="EMBL/GenBank/DDBJ databases">
        <title>Novel Campyloabacter and Helicobacter Species and Strains.</title>
        <authorList>
            <person name="Mannion A.J."/>
            <person name="Shen Z."/>
            <person name="Fox J.G."/>
        </authorList>
    </citation>
    <scope>NUCLEOTIDE SEQUENCE [LARGE SCALE GENOMIC DNA]</scope>
    <source>
        <strain evidence="2 3">MIT 12-6600</strain>
    </source>
</reference>
<gene>
    <name evidence="2" type="ORF">CQA54_07240</name>
</gene>
<dbReference type="AlphaFoldDB" id="A0A3D8IMH4"/>
<dbReference type="RefSeq" id="WP_115571441.1">
    <property type="nucleotide sequence ID" value="NZ_NXLT01000006.1"/>
</dbReference>